<protein>
    <recommendedName>
        <fullName evidence="2">EF-hand domain-containing protein</fullName>
    </recommendedName>
</protein>
<dbReference type="PROSITE" id="PS00018">
    <property type="entry name" value="EF_HAND_1"/>
    <property type="match status" value="1"/>
</dbReference>
<organism evidence="3 4">
    <name type="scientific">Polyplax serrata</name>
    <name type="common">Common mouse louse</name>
    <dbReference type="NCBI Taxonomy" id="468196"/>
    <lineage>
        <taxon>Eukaryota</taxon>
        <taxon>Metazoa</taxon>
        <taxon>Ecdysozoa</taxon>
        <taxon>Arthropoda</taxon>
        <taxon>Hexapoda</taxon>
        <taxon>Insecta</taxon>
        <taxon>Pterygota</taxon>
        <taxon>Neoptera</taxon>
        <taxon>Paraneoptera</taxon>
        <taxon>Psocodea</taxon>
        <taxon>Troctomorpha</taxon>
        <taxon>Phthiraptera</taxon>
        <taxon>Anoplura</taxon>
        <taxon>Polyplacidae</taxon>
        <taxon>Polyplax</taxon>
    </lineage>
</organism>
<dbReference type="GO" id="GO:0005509">
    <property type="term" value="F:calcium ion binding"/>
    <property type="evidence" value="ECO:0007669"/>
    <property type="project" value="InterPro"/>
</dbReference>
<dbReference type="InterPro" id="IPR002048">
    <property type="entry name" value="EF_hand_dom"/>
</dbReference>
<keyword evidence="1" id="KW-0106">Calcium</keyword>
<proteinExistence type="predicted"/>
<evidence type="ECO:0000313" key="3">
    <source>
        <dbReference type="EMBL" id="KAK6631784.1"/>
    </source>
</evidence>
<evidence type="ECO:0000256" key="1">
    <source>
        <dbReference type="ARBA" id="ARBA00022837"/>
    </source>
</evidence>
<dbReference type="PROSITE" id="PS50222">
    <property type="entry name" value="EF_HAND_2"/>
    <property type="match status" value="1"/>
</dbReference>
<sequence length="53" mass="6130">MMYKTFENEDAEGFQNVNVQKDSDLEAMIDPILKEMDSNNDGYVDYAEFKKAS</sequence>
<gene>
    <name evidence="3" type="ORF">RUM43_013848</name>
</gene>
<dbReference type="EMBL" id="JAWJWE010000008">
    <property type="protein sequence ID" value="KAK6631784.1"/>
    <property type="molecule type" value="Genomic_DNA"/>
</dbReference>
<comment type="caution">
    <text evidence="3">The sequence shown here is derived from an EMBL/GenBank/DDBJ whole genome shotgun (WGS) entry which is preliminary data.</text>
</comment>
<name>A0AAN8S6Y2_POLSC</name>
<accession>A0AAN8S6Y2</accession>
<dbReference type="SUPFAM" id="SSF47473">
    <property type="entry name" value="EF-hand"/>
    <property type="match status" value="1"/>
</dbReference>
<dbReference type="Proteomes" id="UP001372834">
    <property type="component" value="Unassembled WGS sequence"/>
</dbReference>
<feature type="domain" description="EF-hand" evidence="2">
    <location>
        <begin position="24"/>
        <end position="53"/>
    </location>
</feature>
<dbReference type="Gene3D" id="1.10.238.10">
    <property type="entry name" value="EF-hand"/>
    <property type="match status" value="1"/>
</dbReference>
<evidence type="ECO:0000313" key="4">
    <source>
        <dbReference type="Proteomes" id="UP001372834"/>
    </source>
</evidence>
<reference evidence="3 4" key="1">
    <citation type="submission" date="2023-10" db="EMBL/GenBank/DDBJ databases">
        <title>Genomes of two closely related lineages of the louse Polyplax serrata with different host specificities.</title>
        <authorList>
            <person name="Martinu J."/>
            <person name="Tarabai H."/>
            <person name="Stefka J."/>
            <person name="Hypsa V."/>
        </authorList>
    </citation>
    <scope>NUCLEOTIDE SEQUENCE [LARGE SCALE GENOMIC DNA]</scope>
    <source>
        <strain evidence="3">HR10_N</strain>
    </source>
</reference>
<evidence type="ECO:0000259" key="2">
    <source>
        <dbReference type="PROSITE" id="PS50222"/>
    </source>
</evidence>
<dbReference type="AlphaFoldDB" id="A0AAN8S6Y2"/>
<dbReference type="Pfam" id="PF00036">
    <property type="entry name" value="EF-hand_1"/>
    <property type="match status" value="1"/>
</dbReference>
<dbReference type="InterPro" id="IPR018247">
    <property type="entry name" value="EF_Hand_1_Ca_BS"/>
</dbReference>
<dbReference type="InterPro" id="IPR011992">
    <property type="entry name" value="EF-hand-dom_pair"/>
</dbReference>